<dbReference type="EMBL" id="MCAS01000030">
    <property type="protein sequence ID" value="RKF39497.1"/>
    <property type="molecule type" value="Genomic_DNA"/>
</dbReference>
<feature type="transmembrane region" description="Helical" evidence="1">
    <location>
        <begin position="34"/>
        <end position="59"/>
    </location>
</feature>
<evidence type="ECO:0000256" key="1">
    <source>
        <dbReference type="SAM" id="Phobius"/>
    </source>
</evidence>
<accession>A0A3R7GQU9</accession>
<keyword evidence="1" id="KW-0812">Transmembrane</keyword>
<reference evidence="2 3" key="1">
    <citation type="submission" date="2016-07" db="EMBL/GenBank/DDBJ databases">
        <title>Genome analysis of Burkholderia fungorum ES3-20.</title>
        <authorList>
            <person name="Xu D."/>
            <person name="Yao R."/>
            <person name="Zheng S."/>
        </authorList>
    </citation>
    <scope>NUCLEOTIDE SEQUENCE [LARGE SCALE GENOMIC DNA]</scope>
    <source>
        <strain evidence="2 3">ES3-20</strain>
    </source>
</reference>
<keyword evidence="1" id="KW-0472">Membrane</keyword>
<evidence type="ECO:0000313" key="3">
    <source>
        <dbReference type="Proteomes" id="UP000283709"/>
    </source>
</evidence>
<organism evidence="2 3">
    <name type="scientific">Paraburkholderia fungorum</name>
    <dbReference type="NCBI Taxonomy" id="134537"/>
    <lineage>
        <taxon>Bacteria</taxon>
        <taxon>Pseudomonadati</taxon>
        <taxon>Pseudomonadota</taxon>
        <taxon>Betaproteobacteria</taxon>
        <taxon>Burkholderiales</taxon>
        <taxon>Burkholderiaceae</taxon>
        <taxon>Paraburkholderia</taxon>
    </lineage>
</organism>
<gene>
    <name evidence="2" type="ORF">BCY88_33420</name>
</gene>
<protein>
    <submittedName>
        <fullName evidence="2">Uncharacterized protein</fullName>
    </submittedName>
</protein>
<keyword evidence="1" id="KW-1133">Transmembrane helix</keyword>
<comment type="caution">
    <text evidence="2">The sequence shown here is derived from an EMBL/GenBank/DDBJ whole genome shotgun (WGS) entry which is preliminary data.</text>
</comment>
<evidence type="ECO:0000313" key="2">
    <source>
        <dbReference type="EMBL" id="RKF39497.1"/>
    </source>
</evidence>
<sequence length="64" mass="7218">MLLLVMVMVMSLLVFVVCVQLHRVSSVCSLPLSLLFPLVFFVLSFLLPPGFFVSFSVSWRGIVR</sequence>
<proteinExistence type="predicted"/>
<name>A0A3R7GQU9_9BURK</name>
<dbReference type="Proteomes" id="UP000283709">
    <property type="component" value="Unassembled WGS sequence"/>
</dbReference>
<dbReference type="AlphaFoldDB" id="A0A3R7GQU9"/>